<feature type="compositionally biased region" description="Basic and acidic residues" evidence="1">
    <location>
        <begin position="606"/>
        <end position="615"/>
    </location>
</feature>
<feature type="region of interest" description="Disordered" evidence="1">
    <location>
        <begin position="584"/>
        <end position="617"/>
    </location>
</feature>
<evidence type="ECO:0000259" key="2">
    <source>
        <dbReference type="PROSITE" id="PS50105"/>
    </source>
</evidence>
<comment type="caution">
    <text evidence="3">The sequence shown here is derived from an EMBL/GenBank/DDBJ whole genome shotgun (WGS) entry which is preliminary data.</text>
</comment>
<feature type="region of interest" description="Disordered" evidence="1">
    <location>
        <begin position="665"/>
        <end position="687"/>
    </location>
</feature>
<feature type="region of interest" description="Disordered" evidence="1">
    <location>
        <begin position="703"/>
        <end position="726"/>
    </location>
</feature>
<dbReference type="SMART" id="SM00454">
    <property type="entry name" value="SAM"/>
    <property type="match status" value="1"/>
</dbReference>
<evidence type="ECO:0000313" key="3">
    <source>
        <dbReference type="EMBL" id="KAK3235593.1"/>
    </source>
</evidence>
<name>A0AAE0BGS6_9CHLO</name>
<feature type="compositionally biased region" description="Basic and acidic residues" evidence="1">
    <location>
        <begin position="705"/>
        <end position="726"/>
    </location>
</feature>
<feature type="compositionally biased region" description="Polar residues" evidence="1">
    <location>
        <begin position="853"/>
        <end position="864"/>
    </location>
</feature>
<feature type="region of interest" description="Disordered" evidence="1">
    <location>
        <begin position="776"/>
        <end position="864"/>
    </location>
</feature>
<feature type="compositionally biased region" description="Polar residues" evidence="1">
    <location>
        <begin position="822"/>
        <end position="831"/>
    </location>
</feature>
<dbReference type="InterPro" id="IPR001660">
    <property type="entry name" value="SAM"/>
</dbReference>
<dbReference type="AlphaFoldDB" id="A0AAE0BGS6"/>
<evidence type="ECO:0000313" key="4">
    <source>
        <dbReference type="Proteomes" id="UP001190700"/>
    </source>
</evidence>
<dbReference type="CDD" id="cd09487">
    <property type="entry name" value="SAM_superfamily"/>
    <property type="match status" value="1"/>
</dbReference>
<keyword evidence="4" id="KW-1185">Reference proteome</keyword>
<gene>
    <name evidence="3" type="ORF">CYMTET_54216</name>
</gene>
<feature type="compositionally biased region" description="Polar residues" evidence="1">
    <location>
        <begin position="782"/>
        <end position="801"/>
    </location>
</feature>
<feature type="compositionally biased region" description="Basic and acidic residues" evidence="1">
    <location>
        <begin position="804"/>
        <end position="821"/>
    </location>
</feature>
<dbReference type="Proteomes" id="UP001190700">
    <property type="component" value="Unassembled WGS sequence"/>
</dbReference>
<feature type="compositionally biased region" description="Basic and acidic residues" evidence="1">
    <location>
        <begin position="584"/>
        <end position="599"/>
    </location>
</feature>
<feature type="compositionally biased region" description="Polar residues" evidence="1">
    <location>
        <begin position="276"/>
        <end position="285"/>
    </location>
</feature>
<dbReference type="Gene3D" id="1.10.150.50">
    <property type="entry name" value="Transcription Factor, Ets-1"/>
    <property type="match status" value="1"/>
</dbReference>
<feature type="compositionally biased region" description="Basic and acidic residues" evidence="1">
    <location>
        <begin position="144"/>
        <end position="156"/>
    </location>
</feature>
<accession>A0AAE0BGS6</accession>
<feature type="region of interest" description="Disordered" evidence="1">
    <location>
        <begin position="100"/>
        <end position="159"/>
    </location>
</feature>
<sequence>MNEEARSSYRNFLTKTFQYRNEIVLRRQKLCFQFAERISVDLAYRDARLMSKWSAEYELPKKSEVPKRSYDMAASRSSPPEMNKYYREGYNAAFASRSVTPTVPARDPNNAPSPTYPSQSATSAASLASRFDHSPQGPAGAGEASRHYAEPGDAGRHSTAARLSNWQQTIPSAWEADSEFGQRRGREGIPGRAPVAESVDVWLKTLGLMDVEDCIRKFALGQITMEVLPMLQDTDLSELGVALGARKLILHALKQLQPSPSTRPLAGAPQEAGRSPPQTARTSPQVPGYGTVTAAGSPQMPGYGTVTAAGSPQMAWPETLDEAKLLSQERRSPSSPGMLPHEAISIDDFNRGFEEAQAQFDDELSVLEDEKMKVEQLRQQREREERERVEREREHQQAQEEQLRRTLKAEVRMEILESQLGTKGISEMEKQYLISEITELEREDLKQKLEERGVRGGLKMEYALNLLQGGSPARNKALDEELERKVALIHNIEGGGGGEELGAVGSMEAYRRRLKEDYHLDFKKHVQDVERRLELEDARSDNSSDVHSDDNISGALRRLDDRFTETEHAMRELRLQREDEILEKQKHKERKDKMREKKVSKMTKTVAEERQKDGGASHWRRLRAEVWDGKLDMGTRAEQNRRLASLKEQLKSQQKGAEARIAEEMRSKAHNDLTQRQQAKDEERENRREHWKIIARNVQKQKGALAKEHHEQLEKRRQRHQKDLEMEERIAKETREKNRMANRDRSPALGEKATSKFISPKPQRLVGNAFSKIEEEAKTDSGYRSSPSSNPANILQPYNSTARKKNEIDGLERRLRLKEKPSTITHTTSESSAKRGKSNVMPKPMPGSRRLTKLQQRILQQGAD</sequence>
<feature type="region of interest" description="Disordered" evidence="1">
    <location>
        <begin position="378"/>
        <end position="401"/>
    </location>
</feature>
<evidence type="ECO:0000256" key="1">
    <source>
        <dbReference type="SAM" id="MobiDB-lite"/>
    </source>
</evidence>
<dbReference type="InterPro" id="IPR013761">
    <property type="entry name" value="SAM/pointed_sf"/>
</dbReference>
<feature type="region of interest" description="Disordered" evidence="1">
    <location>
        <begin position="258"/>
        <end position="310"/>
    </location>
</feature>
<dbReference type="EMBL" id="LGRX02035265">
    <property type="protein sequence ID" value="KAK3235593.1"/>
    <property type="molecule type" value="Genomic_DNA"/>
</dbReference>
<dbReference type="Pfam" id="PF00536">
    <property type="entry name" value="SAM_1"/>
    <property type="match status" value="1"/>
</dbReference>
<dbReference type="SUPFAM" id="SSF47769">
    <property type="entry name" value="SAM/Pointed domain"/>
    <property type="match status" value="1"/>
</dbReference>
<feature type="domain" description="SAM" evidence="2">
    <location>
        <begin position="194"/>
        <end position="241"/>
    </location>
</feature>
<reference evidence="3 4" key="1">
    <citation type="journal article" date="2015" name="Genome Biol. Evol.">
        <title>Comparative Genomics of a Bacterivorous Green Alga Reveals Evolutionary Causalities and Consequences of Phago-Mixotrophic Mode of Nutrition.</title>
        <authorList>
            <person name="Burns J.A."/>
            <person name="Paasch A."/>
            <person name="Narechania A."/>
            <person name="Kim E."/>
        </authorList>
    </citation>
    <scope>NUCLEOTIDE SEQUENCE [LARGE SCALE GENOMIC DNA]</scope>
    <source>
        <strain evidence="3 4">PLY_AMNH</strain>
    </source>
</reference>
<proteinExistence type="predicted"/>
<dbReference type="PROSITE" id="PS50105">
    <property type="entry name" value="SAM_DOMAIN"/>
    <property type="match status" value="1"/>
</dbReference>
<feature type="region of interest" description="Disordered" evidence="1">
    <location>
        <begin position="732"/>
        <end position="751"/>
    </location>
</feature>
<feature type="compositionally biased region" description="Low complexity" evidence="1">
    <location>
        <begin position="118"/>
        <end position="129"/>
    </location>
</feature>
<organism evidence="3 4">
    <name type="scientific">Cymbomonas tetramitiformis</name>
    <dbReference type="NCBI Taxonomy" id="36881"/>
    <lineage>
        <taxon>Eukaryota</taxon>
        <taxon>Viridiplantae</taxon>
        <taxon>Chlorophyta</taxon>
        <taxon>Pyramimonadophyceae</taxon>
        <taxon>Pyramimonadales</taxon>
        <taxon>Pyramimonadaceae</taxon>
        <taxon>Cymbomonas</taxon>
    </lineage>
</organism>
<protein>
    <recommendedName>
        <fullName evidence="2">SAM domain-containing protein</fullName>
    </recommendedName>
</protein>
<feature type="compositionally biased region" description="Basic and acidic residues" evidence="1">
    <location>
        <begin position="732"/>
        <end position="746"/>
    </location>
</feature>